<accession>A0A1R1PGC5</accession>
<feature type="coiled-coil region" evidence="1">
    <location>
        <begin position="258"/>
        <end position="318"/>
    </location>
</feature>
<keyword evidence="3" id="KW-1185">Reference proteome</keyword>
<proteinExistence type="predicted"/>
<dbReference type="EMBL" id="LSSK01001343">
    <property type="protein sequence ID" value="OMH79979.1"/>
    <property type="molecule type" value="Genomic_DNA"/>
</dbReference>
<comment type="caution">
    <text evidence="2">The sequence shown here is derived from an EMBL/GenBank/DDBJ whole genome shotgun (WGS) entry which is preliminary data.</text>
</comment>
<dbReference type="Proteomes" id="UP000188320">
    <property type="component" value="Unassembled WGS sequence"/>
</dbReference>
<organism evidence="2 3">
    <name type="scientific">Zancudomyces culisetae</name>
    <name type="common">Gut fungus</name>
    <name type="synonym">Smittium culisetae</name>
    <dbReference type="NCBI Taxonomy" id="1213189"/>
    <lineage>
        <taxon>Eukaryota</taxon>
        <taxon>Fungi</taxon>
        <taxon>Fungi incertae sedis</taxon>
        <taxon>Zoopagomycota</taxon>
        <taxon>Kickxellomycotina</taxon>
        <taxon>Harpellomycetes</taxon>
        <taxon>Harpellales</taxon>
        <taxon>Legeriomycetaceae</taxon>
        <taxon>Zancudomyces</taxon>
    </lineage>
</organism>
<evidence type="ECO:0000313" key="3">
    <source>
        <dbReference type="Proteomes" id="UP000188320"/>
    </source>
</evidence>
<evidence type="ECO:0000313" key="2">
    <source>
        <dbReference type="EMBL" id="OMH79979.1"/>
    </source>
</evidence>
<protein>
    <submittedName>
        <fullName evidence="2">Uncharacterized protein</fullName>
    </submittedName>
</protein>
<dbReference type="AlphaFoldDB" id="A0A1R1PGC5"/>
<reference evidence="3" key="1">
    <citation type="submission" date="2017-01" db="EMBL/GenBank/DDBJ databases">
        <authorList>
            <person name="Wang Y."/>
            <person name="White M."/>
            <person name="Kvist S."/>
            <person name="Moncalvo J.-M."/>
        </authorList>
    </citation>
    <scope>NUCLEOTIDE SEQUENCE [LARGE SCALE GENOMIC DNA]</scope>
    <source>
        <strain evidence="3">COL-18-3</strain>
    </source>
</reference>
<dbReference type="OrthoDB" id="191169at2759"/>
<evidence type="ECO:0000256" key="1">
    <source>
        <dbReference type="SAM" id="Coils"/>
    </source>
</evidence>
<feature type="coiled-coil region" evidence="1">
    <location>
        <begin position="53"/>
        <end position="87"/>
    </location>
</feature>
<gene>
    <name evidence="2" type="ORF">AX774_g6595</name>
</gene>
<name>A0A1R1PGC5_ZANCU</name>
<keyword evidence="1" id="KW-0175">Coiled coil</keyword>
<sequence length="365" mass="42875">MEAELENGLDPRELLLFYKRQQGEEFSQFKKSEEEIERIMTHVKNIEGFHNEIKQMLWKLDEKDEEIERLKSVLEEHTQALVEERQNNFKALEAVDRLKVKVQRKSRQVKYLVAVNKELQRNFGDQALDLGQIFTSKTKNEDDGLAKGRLEDPKTQDLLIENETLVLSAETLKIQLDEQKRGYEEIVNGLKDKIKSMRSDEKSRTLALKQELEEMTLKYYNIQAMYRENIRETLLAKKESSLNRVSLDENQTIMKWKVLELRSQIDDKNQKINELEQNDALVKETKLKQAISRSEVKVERLKKEAEELRGRAEFDLNSIFAELVEIKRLIFSAFQILGLLRTGDHEYTETEILGDSLELSKSSFF</sequence>